<feature type="region of interest" description="Disordered" evidence="1">
    <location>
        <begin position="54"/>
        <end position="75"/>
    </location>
</feature>
<evidence type="ECO:0000313" key="3">
    <source>
        <dbReference type="EMBL" id="PYI06416.1"/>
    </source>
</evidence>
<keyword evidence="2" id="KW-1133">Transmembrane helix</keyword>
<feature type="transmembrane region" description="Helical" evidence="2">
    <location>
        <begin position="405"/>
        <end position="426"/>
    </location>
</feature>
<keyword evidence="4" id="KW-1185">Reference proteome</keyword>
<accession>A0A319E8K3</accession>
<gene>
    <name evidence="3" type="ORF">BO78DRAFT_315364</name>
</gene>
<evidence type="ECO:0000256" key="1">
    <source>
        <dbReference type="SAM" id="MobiDB-lite"/>
    </source>
</evidence>
<dbReference type="OrthoDB" id="5599552at2759"/>
<evidence type="ECO:0000256" key="2">
    <source>
        <dbReference type="SAM" id="Phobius"/>
    </source>
</evidence>
<name>A0A319E8K3_ASPSB</name>
<feature type="region of interest" description="Disordered" evidence="1">
    <location>
        <begin position="1"/>
        <end position="20"/>
    </location>
</feature>
<sequence>MFEQSLGATQKPDSTQFSSTATARTLLSPLDESEQSIKSWACLLPKLAIPQKSDQDFEKDSFPHDGGHDAHSPRQCEPEFDVSSGILSVKNPPRLQPASYKLVITISVFLREGKSRGWNELVIKGLPKLNSGECGFLLFRIPEKHGLELRTTSLQRYKIVENCFMADFCSTGDLVIPLRRCNRKFYGVVKDFTVHQEIRAQYAVASDKRGCQPEVQVKYHAVCSVRLHNRCFWAEKCCLRLSIDGGPESSFHSKLDSHKSGLEMIHITTQEGTPVGISCLEILCSPGDLELFCVDWTVRLPQARAISWLPRIYPASSMFCDRVRRQLRHTLENTEAVSLSPIERSCDHEKEQSRTGDFELTDEGSVAGIADSEDLVQMTPTTSAQQSEECHEAKDLGGAFNVVNVILLGCICIPYVLAIVLTFPWLGKVVMDVVTWAEETPPVTVLVNGPNTSQGGMVHGHINEPWKTKVEDGQMPTQDVEATGEEFIVIKPTDIDSGFEGSGPEPAVDSKAEHSLTFRDKIDYWLGWRGPVDESGGSEIGA</sequence>
<organism evidence="3 4">
    <name type="scientific">Aspergillus sclerotiicarbonarius (strain CBS 121057 / IBT 28362)</name>
    <dbReference type="NCBI Taxonomy" id="1448318"/>
    <lineage>
        <taxon>Eukaryota</taxon>
        <taxon>Fungi</taxon>
        <taxon>Dikarya</taxon>
        <taxon>Ascomycota</taxon>
        <taxon>Pezizomycotina</taxon>
        <taxon>Eurotiomycetes</taxon>
        <taxon>Eurotiomycetidae</taxon>
        <taxon>Eurotiales</taxon>
        <taxon>Aspergillaceae</taxon>
        <taxon>Aspergillus</taxon>
        <taxon>Aspergillus subgen. Circumdati</taxon>
    </lineage>
</organism>
<dbReference type="AlphaFoldDB" id="A0A319E8K3"/>
<proteinExistence type="predicted"/>
<keyword evidence="2" id="KW-0812">Transmembrane</keyword>
<dbReference type="VEuPathDB" id="FungiDB:BO78DRAFT_315364"/>
<dbReference type="EMBL" id="KZ826349">
    <property type="protein sequence ID" value="PYI06416.1"/>
    <property type="molecule type" value="Genomic_DNA"/>
</dbReference>
<dbReference type="Proteomes" id="UP000248423">
    <property type="component" value="Unassembled WGS sequence"/>
</dbReference>
<keyword evidence="2" id="KW-0472">Membrane</keyword>
<evidence type="ECO:0000313" key="4">
    <source>
        <dbReference type="Proteomes" id="UP000248423"/>
    </source>
</evidence>
<reference evidence="3 4" key="1">
    <citation type="submission" date="2018-02" db="EMBL/GenBank/DDBJ databases">
        <title>The genomes of Aspergillus section Nigri reveals drivers in fungal speciation.</title>
        <authorList>
            <consortium name="DOE Joint Genome Institute"/>
            <person name="Vesth T.C."/>
            <person name="Nybo J."/>
            <person name="Theobald S."/>
            <person name="Brandl J."/>
            <person name="Frisvad J.C."/>
            <person name="Nielsen K.F."/>
            <person name="Lyhne E.K."/>
            <person name="Kogle M.E."/>
            <person name="Kuo A."/>
            <person name="Riley R."/>
            <person name="Clum A."/>
            <person name="Nolan M."/>
            <person name="Lipzen A."/>
            <person name="Salamov A."/>
            <person name="Henrissat B."/>
            <person name="Wiebenga A."/>
            <person name="De vries R.P."/>
            <person name="Grigoriev I.V."/>
            <person name="Mortensen U.H."/>
            <person name="Andersen M.R."/>
            <person name="Baker S.E."/>
        </authorList>
    </citation>
    <scope>NUCLEOTIDE SEQUENCE [LARGE SCALE GENOMIC DNA]</scope>
    <source>
        <strain evidence="3 4">CBS 121057</strain>
    </source>
</reference>
<protein>
    <submittedName>
        <fullName evidence="3">Uncharacterized protein</fullName>
    </submittedName>
</protein>